<evidence type="ECO:0000256" key="1">
    <source>
        <dbReference type="SAM" id="Phobius"/>
    </source>
</evidence>
<proteinExistence type="predicted"/>
<evidence type="ECO:0008006" key="4">
    <source>
        <dbReference type="Google" id="ProtNLM"/>
    </source>
</evidence>
<keyword evidence="1" id="KW-0472">Membrane</keyword>
<accession>A0ABS6SG12</accession>
<feature type="transmembrane region" description="Helical" evidence="1">
    <location>
        <begin position="56"/>
        <end position="78"/>
    </location>
</feature>
<dbReference type="Proteomes" id="UP000722336">
    <property type="component" value="Unassembled WGS sequence"/>
</dbReference>
<reference evidence="2 3" key="1">
    <citation type="submission" date="2021-04" db="EMBL/GenBank/DDBJ databases">
        <authorList>
            <person name="Pira H."/>
            <person name="Risdian C."/>
            <person name="Wink J."/>
        </authorList>
    </citation>
    <scope>NUCLEOTIDE SEQUENCE [LARGE SCALE GENOMIC DNA]</scope>
    <source>
        <strain evidence="2 3">WHA3</strain>
    </source>
</reference>
<name>A0ABS6SG12_9SPHN</name>
<gene>
    <name evidence="2" type="ORF">KCG44_11260</name>
</gene>
<feature type="transmembrane region" description="Helical" evidence="1">
    <location>
        <begin position="109"/>
        <end position="133"/>
    </location>
</feature>
<dbReference type="EMBL" id="JAGSPA010000003">
    <property type="protein sequence ID" value="MBV7257363.1"/>
    <property type="molecule type" value="Genomic_DNA"/>
</dbReference>
<comment type="caution">
    <text evidence="2">The sequence shown here is derived from an EMBL/GenBank/DDBJ whole genome shotgun (WGS) entry which is preliminary data.</text>
</comment>
<keyword evidence="3" id="KW-1185">Reference proteome</keyword>
<feature type="transmembrane region" description="Helical" evidence="1">
    <location>
        <begin position="85"/>
        <end position="103"/>
    </location>
</feature>
<evidence type="ECO:0000313" key="3">
    <source>
        <dbReference type="Proteomes" id="UP000722336"/>
    </source>
</evidence>
<sequence length="143" mass="15694">MMMNDVTNKPPLAFWLVSALLLLWEAAGCAMYLNNVTMDISTLEPDIRALYEATPIWAAAAFAIAVWAGLLAAILLLLRRRQARPLFLISLVAAAAQFIWWLAFSGVFAVLGAASAIMPALVIIIGIFAVWYSRRAATQGWIR</sequence>
<keyword evidence="1" id="KW-0812">Transmembrane</keyword>
<evidence type="ECO:0000313" key="2">
    <source>
        <dbReference type="EMBL" id="MBV7257363.1"/>
    </source>
</evidence>
<dbReference type="RefSeq" id="WP_218446178.1">
    <property type="nucleotide sequence ID" value="NZ_JAGSPA010000003.1"/>
</dbReference>
<organism evidence="2 3">
    <name type="scientific">Pacificimonas pallii</name>
    <dbReference type="NCBI Taxonomy" id="2827236"/>
    <lineage>
        <taxon>Bacteria</taxon>
        <taxon>Pseudomonadati</taxon>
        <taxon>Pseudomonadota</taxon>
        <taxon>Alphaproteobacteria</taxon>
        <taxon>Sphingomonadales</taxon>
        <taxon>Sphingosinicellaceae</taxon>
        <taxon>Pacificimonas</taxon>
    </lineage>
</organism>
<protein>
    <recommendedName>
        <fullName evidence="4">Sugar transporter</fullName>
    </recommendedName>
</protein>
<keyword evidence="1" id="KW-1133">Transmembrane helix</keyword>